<dbReference type="PANTHER" id="PTHR43280:SF2">
    <property type="entry name" value="HTH-TYPE TRANSCRIPTIONAL REGULATOR EXSA"/>
    <property type="match status" value="1"/>
</dbReference>
<evidence type="ECO:0000256" key="3">
    <source>
        <dbReference type="ARBA" id="ARBA00023163"/>
    </source>
</evidence>
<evidence type="ECO:0000313" key="5">
    <source>
        <dbReference type="EMBL" id="KJF38969.1"/>
    </source>
</evidence>
<dbReference type="SUPFAM" id="SSF46689">
    <property type="entry name" value="Homeodomain-like"/>
    <property type="match status" value="2"/>
</dbReference>
<comment type="caution">
    <text evidence="5">The sequence shown here is derived from an EMBL/GenBank/DDBJ whole genome shotgun (WGS) entry which is preliminary data.</text>
</comment>
<sequence>MEFQARIEVFLELLSCAKPLFYWRYDGQGALLHSTCSSEKMLDAVLRHTGGLEYAYTAPKQAPLILNGDARLMWIAAREMSGNSVVEIHVLGPFFGNEPHPDCLDELLSAEEAQASPQWKHALEETLHTLPFLSMPFFTQYAVMLHYLVTGEKIDVSAVQYQLGELTPDSAFPRISTRKPPKDRIQIYRAERALLNAVRDGDLDGAAAMANAADVARVRQYTDNPLRNAQIACTTFAAVCTRAAIEGGLSTTMSYCLGDAYIKSFFAAKSLSEVADIKNQMYMDFIRHVRACRSNPKYSKMVQGSCDYIELHLREPLSIDILATRLGYSKYYLSACFKRETGCSVNDYIKFARIEHAKTLLSTSDTPIAEIAERLGFNSRNFFANTFKQCVGKTPAEYRRETLNT</sequence>
<dbReference type="RefSeq" id="WP_050006079.1">
    <property type="nucleotide sequence ID" value="NZ_JXXK01000026.1"/>
</dbReference>
<dbReference type="InterPro" id="IPR020449">
    <property type="entry name" value="Tscrpt_reg_AraC-type_HTH"/>
</dbReference>
<reference evidence="5" key="1">
    <citation type="submission" date="2015-02" db="EMBL/GenBank/DDBJ databases">
        <title>A novel member of the family Ruminococcaceae isolated from human feces.</title>
        <authorList>
            <person name="Shkoporov A.N."/>
            <person name="Chaplin A.V."/>
            <person name="Motuzova O.V."/>
            <person name="Kafarskaia L.I."/>
            <person name="Khokhlova E.V."/>
            <person name="Efimov B.A."/>
        </authorList>
    </citation>
    <scope>NUCLEOTIDE SEQUENCE [LARGE SCALE GENOMIC DNA]</scope>
    <source>
        <strain evidence="5">585-1</strain>
    </source>
</reference>
<evidence type="ECO:0000256" key="2">
    <source>
        <dbReference type="ARBA" id="ARBA00023125"/>
    </source>
</evidence>
<evidence type="ECO:0000313" key="6">
    <source>
        <dbReference type="Proteomes" id="UP000032483"/>
    </source>
</evidence>
<dbReference type="GO" id="GO:0003700">
    <property type="term" value="F:DNA-binding transcription factor activity"/>
    <property type="evidence" value="ECO:0007669"/>
    <property type="project" value="InterPro"/>
</dbReference>
<dbReference type="PRINTS" id="PR00032">
    <property type="entry name" value="HTHARAC"/>
</dbReference>
<proteinExistence type="predicted"/>
<dbReference type="PROSITE" id="PS00041">
    <property type="entry name" value="HTH_ARAC_FAMILY_1"/>
    <property type="match status" value="1"/>
</dbReference>
<name>A0A0D8IWU9_9FIRM</name>
<dbReference type="AlphaFoldDB" id="A0A0D8IWU9"/>
<keyword evidence="3" id="KW-0804">Transcription</keyword>
<dbReference type="GO" id="GO:0043565">
    <property type="term" value="F:sequence-specific DNA binding"/>
    <property type="evidence" value="ECO:0007669"/>
    <property type="project" value="InterPro"/>
</dbReference>
<dbReference type="Proteomes" id="UP000032483">
    <property type="component" value="Unassembled WGS sequence"/>
</dbReference>
<evidence type="ECO:0000256" key="1">
    <source>
        <dbReference type="ARBA" id="ARBA00023015"/>
    </source>
</evidence>
<dbReference type="InterPro" id="IPR009057">
    <property type="entry name" value="Homeodomain-like_sf"/>
</dbReference>
<dbReference type="InterPro" id="IPR018062">
    <property type="entry name" value="HTH_AraC-typ_CS"/>
</dbReference>
<dbReference type="Pfam" id="PF12833">
    <property type="entry name" value="HTH_18"/>
    <property type="match status" value="1"/>
</dbReference>
<gene>
    <name evidence="5" type="ORF">TQ39_14825</name>
</gene>
<feature type="domain" description="HTH araC/xylS-type" evidence="4">
    <location>
        <begin position="303"/>
        <end position="401"/>
    </location>
</feature>
<dbReference type="EMBL" id="JXXK01000026">
    <property type="protein sequence ID" value="KJF38969.1"/>
    <property type="molecule type" value="Genomic_DNA"/>
</dbReference>
<dbReference type="PROSITE" id="PS01124">
    <property type="entry name" value="HTH_ARAC_FAMILY_2"/>
    <property type="match status" value="1"/>
</dbReference>
<dbReference type="InterPro" id="IPR018060">
    <property type="entry name" value="HTH_AraC"/>
</dbReference>
<organism evidence="5 6">
    <name type="scientific">Ruthenibacterium lactatiformans</name>
    <dbReference type="NCBI Taxonomy" id="1550024"/>
    <lineage>
        <taxon>Bacteria</taxon>
        <taxon>Bacillati</taxon>
        <taxon>Bacillota</taxon>
        <taxon>Clostridia</taxon>
        <taxon>Eubacteriales</taxon>
        <taxon>Oscillospiraceae</taxon>
        <taxon>Ruthenibacterium</taxon>
    </lineage>
</organism>
<dbReference type="SMART" id="SM00342">
    <property type="entry name" value="HTH_ARAC"/>
    <property type="match status" value="1"/>
</dbReference>
<keyword evidence="2" id="KW-0238">DNA-binding</keyword>
<keyword evidence="6" id="KW-1185">Reference proteome</keyword>
<keyword evidence="1" id="KW-0805">Transcription regulation</keyword>
<evidence type="ECO:0000259" key="4">
    <source>
        <dbReference type="PROSITE" id="PS01124"/>
    </source>
</evidence>
<protein>
    <recommendedName>
        <fullName evidence="4">HTH araC/xylS-type domain-containing protein</fullName>
    </recommendedName>
</protein>
<dbReference type="GeneID" id="42857835"/>
<dbReference type="PANTHER" id="PTHR43280">
    <property type="entry name" value="ARAC-FAMILY TRANSCRIPTIONAL REGULATOR"/>
    <property type="match status" value="1"/>
</dbReference>
<dbReference type="Gene3D" id="1.10.10.60">
    <property type="entry name" value="Homeodomain-like"/>
    <property type="match status" value="2"/>
</dbReference>
<accession>A0A0D8IWU9</accession>